<protein>
    <recommendedName>
        <fullName evidence="4">Periplasmic heavy metal sensor</fullName>
    </recommendedName>
</protein>
<accession>A0A930BQ30</accession>
<evidence type="ECO:0000313" key="3">
    <source>
        <dbReference type="Proteomes" id="UP000718593"/>
    </source>
</evidence>
<gene>
    <name evidence="2" type="ORF">HXL68_03755</name>
</gene>
<proteinExistence type="predicted"/>
<evidence type="ECO:0000256" key="1">
    <source>
        <dbReference type="SAM" id="SignalP"/>
    </source>
</evidence>
<feature type="chain" id="PRO_5037128684" description="Periplasmic heavy metal sensor" evidence="1">
    <location>
        <begin position="21"/>
        <end position="152"/>
    </location>
</feature>
<comment type="caution">
    <text evidence="2">The sequence shown here is derived from an EMBL/GenBank/DDBJ whole genome shotgun (WGS) entry which is preliminary data.</text>
</comment>
<dbReference type="EMBL" id="JABZMI010000042">
    <property type="protein sequence ID" value="MBF1164138.1"/>
    <property type="molecule type" value="Genomic_DNA"/>
</dbReference>
<dbReference type="AlphaFoldDB" id="A0A930BQ30"/>
<evidence type="ECO:0008006" key="4">
    <source>
        <dbReference type="Google" id="ProtNLM"/>
    </source>
</evidence>
<feature type="signal peptide" evidence="1">
    <location>
        <begin position="1"/>
        <end position="20"/>
    </location>
</feature>
<organism evidence="2 3">
    <name type="scientific">Dechloromonas agitata</name>
    <dbReference type="NCBI Taxonomy" id="73030"/>
    <lineage>
        <taxon>Bacteria</taxon>
        <taxon>Pseudomonadati</taxon>
        <taxon>Pseudomonadota</taxon>
        <taxon>Betaproteobacteria</taxon>
        <taxon>Rhodocyclales</taxon>
        <taxon>Azonexaceae</taxon>
        <taxon>Dechloromonas</taxon>
    </lineage>
</organism>
<reference evidence="2" key="1">
    <citation type="submission" date="2020-04" db="EMBL/GenBank/DDBJ databases">
        <title>Deep metagenomics examines the oral microbiome during advanced dental caries in children, revealing novel taxa and co-occurrences with host molecules.</title>
        <authorList>
            <person name="Baker J.L."/>
            <person name="Morton J.T."/>
            <person name="Dinis M."/>
            <person name="Alvarez R."/>
            <person name="Tran N.C."/>
            <person name="Knight R."/>
            <person name="Edlund A."/>
        </authorList>
    </citation>
    <scope>NUCLEOTIDE SEQUENCE</scope>
    <source>
        <strain evidence="2">JCVI_32_bin.24</strain>
    </source>
</reference>
<name>A0A930BQ30_9RHOO</name>
<sequence length="152" mass="16638">MQQRILAVGLALLTAQPAVADDHATHLRPQTVDYALILPANLPHLLRTSLDRAEALGLNDAQRAALRELMAEAPLKVFSRLSQAEKMEQAIAREVLDNTVPLAELQSRLDALVALKRGATEAQIATIKRMQAVLGKGQFRALLKYSAITDRL</sequence>
<keyword evidence="1" id="KW-0732">Signal</keyword>
<dbReference type="Proteomes" id="UP000718593">
    <property type="component" value="Unassembled WGS sequence"/>
</dbReference>
<evidence type="ECO:0000313" key="2">
    <source>
        <dbReference type="EMBL" id="MBF1164138.1"/>
    </source>
</evidence>